<protein>
    <submittedName>
        <fullName evidence="2">DinB family protein</fullName>
    </submittedName>
</protein>
<dbReference type="InterPro" id="IPR024775">
    <property type="entry name" value="DinB-like"/>
</dbReference>
<dbReference type="Gene3D" id="1.20.120.450">
    <property type="entry name" value="dinb family like domain"/>
    <property type="match status" value="1"/>
</dbReference>
<dbReference type="InterPro" id="IPR034660">
    <property type="entry name" value="DinB/YfiT-like"/>
</dbReference>
<proteinExistence type="predicted"/>
<dbReference type="SUPFAM" id="SSF109854">
    <property type="entry name" value="DinB/YfiT-like putative metalloenzymes"/>
    <property type="match status" value="1"/>
</dbReference>
<organism evidence="2 3">
    <name type="scientific">Ilyomonas limi</name>
    <dbReference type="NCBI Taxonomy" id="2575867"/>
    <lineage>
        <taxon>Bacteria</taxon>
        <taxon>Pseudomonadati</taxon>
        <taxon>Bacteroidota</taxon>
        <taxon>Chitinophagia</taxon>
        <taxon>Chitinophagales</taxon>
        <taxon>Chitinophagaceae</taxon>
        <taxon>Ilyomonas</taxon>
    </lineage>
</organism>
<dbReference type="OrthoDB" id="1495892at2"/>
<keyword evidence="3" id="KW-1185">Reference proteome</keyword>
<sequence length="178" mass="20489">MDKKDASTLIEDFKRTTNTWIQALAQYNFVQLCTKPSPGSWSLGQVYMHLLETTGYFIKQVTICSSTNDYATEEATDAAKLMFLHNSFPDKLLSGPPSNAHTPQPANKEQLTNGLMKLTDEFRNVETLISNNLYNGKTKHPGLGYFNAREWLQFTEMHFRHHLRQKKRIDVFLKTDNN</sequence>
<accession>A0A4U3LBW6</accession>
<evidence type="ECO:0000259" key="1">
    <source>
        <dbReference type="Pfam" id="PF12867"/>
    </source>
</evidence>
<feature type="domain" description="DinB-like" evidence="1">
    <location>
        <begin position="13"/>
        <end position="165"/>
    </location>
</feature>
<evidence type="ECO:0000313" key="2">
    <source>
        <dbReference type="EMBL" id="TKK72024.1"/>
    </source>
</evidence>
<reference evidence="2 3" key="1">
    <citation type="submission" date="2019-05" db="EMBL/GenBank/DDBJ databases">
        <title>Panacibacter sp. strain 17mud1-8 Genome sequencing and assembly.</title>
        <authorList>
            <person name="Chhetri G."/>
        </authorList>
    </citation>
    <scope>NUCLEOTIDE SEQUENCE [LARGE SCALE GENOMIC DNA]</scope>
    <source>
        <strain evidence="2 3">17mud1-8</strain>
    </source>
</reference>
<dbReference type="EMBL" id="SZQL01000001">
    <property type="protein sequence ID" value="TKK72024.1"/>
    <property type="molecule type" value="Genomic_DNA"/>
</dbReference>
<gene>
    <name evidence="2" type="ORF">FC093_03155</name>
</gene>
<comment type="caution">
    <text evidence="2">The sequence shown here is derived from an EMBL/GenBank/DDBJ whole genome shotgun (WGS) entry which is preliminary data.</text>
</comment>
<dbReference type="RefSeq" id="WP_137260264.1">
    <property type="nucleotide sequence ID" value="NZ_SZQL01000001.1"/>
</dbReference>
<dbReference type="Pfam" id="PF12867">
    <property type="entry name" value="DinB_2"/>
    <property type="match status" value="1"/>
</dbReference>
<dbReference type="Proteomes" id="UP000305848">
    <property type="component" value="Unassembled WGS sequence"/>
</dbReference>
<name>A0A4U3LBW6_9BACT</name>
<evidence type="ECO:0000313" key="3">
    <source>
        <dbReference type="Proteomes" id="UP000305848"/>
    </source>
</evidence>
<dbReference type="AlphaFoldDB" id="A0A4U3LBW6"/>